<reference evidence="2" key="1">
    <citation type="journal article" date="2020" name="bioRxiv">
        <title>Whole genome comparisons of ergot fungi reveals the divergence and evolution of species within the genus Claviceps are the result of varying mechanisms driving genome evolution and host range expansion.</title>
        <authorList>
            <person name="Wyka S.A."/>
            <person name="Mondo S.J."/>
            <person name="Liu M."/>
            <person name="Dettman J."/>
            <person name="Nalam V."/>
            <person name="Broders K.D."/>
        </authorList>
    </citation>
    <scope>NUCLEOTIDE SEQUENCE</scope>
    <source>
        <strain evidence="2">CCC 602</strain>
    </source>
</reference>
<gene>
    <name evidence="2" type="ORF">E4U43_006379</name>
</gene>
<feature type="compositionally biased region" description="Low complexity" evidence="1">
    <location>
        <begin position="15"/>
        <end position="29"/>
    </location>
</feature>
<comment type="caution">
    <text evidence="2">The sequence shown here is derived from an EMBL/GenBank/DDBJ whole genome shotgun (WGS) entry which is preliminary data.</text>
</comment>
<name>A0A9P7N3D9_9HYPO</name>
<dbReference type="InterPro" id="IPR007541">
    <property type="entry name" value="Uncharacterised_BSP"/>
</dbReference>
<organism evidence="2 3">
    <name type="scientific">Claviceps pusilla</name>
    <dbReference type="NCBI Taxonomy" id="123648"/>
    <lineage>
        <taxon>Eukaryota</taxon>
        <taxon>Fungi</taxon>
        <taxon>Dikarya</taxon>
        <taxon>Ascomycota</taxon>
        <taxon>Pezizomycotina</taxon>
        <taxon>Sordariomycetes</taxon>
        <taxon>Hypocreomycetidae</taxon>
        <taxon>Hypocreales</taxon>
        <taxon>Clavicipitaceae</taxon>
        <taxon>Claviceps</taxon>
    </lineage>
</organism>
<dbReference type="EMBL" id="SRPW01004396">
    <property type="protein sequence ID" value="KAG5982766.1"/>
    <property type="molecule type" value="Genomic_DNA"/>
</dbReference>
<evidence type="ECO:0008006" key="4">
    <source>
        <dbReference type="Google" id="ProtNLM"/>
    </source>
</evidence>
<dbReference type="Pfam" id="PF04450">
    <property type="entry name" value="BSP"/>
    <property type="match status" value="1"/>
</dbReference>
<evidence type="ECO:0000313" key="3">
    <source>
        <dbReference type="Proteomes" id="UP000748025"/>
    </source>
</evidence>
<dbReference type="AlphaFoldDB" id="A0A9P7N3D9"/>
<dbReference type="Proteomes" id="UP000748025">
    <property type="component" value="Unassembled WGS sequence"/>
</dbReference>
<sequence length="294" mass="33070">MPPPQTTTAAKPLPSAVSSATQDATSSSSEGHSRQKHDEQHDEQHTSLFPHPKLRLEVRDITHPGAVLFFSSIHATKTITTAVANVLRLLYHSPSDPSTKPPPTRSITIVFRDMPGVAYTTGSDLDDDHKEIHFALDHIAPNTDPSRAPAEITGVLTHEIVHCLQWNARGTCPGGLIEGIADWVRLRCDLAPPHWKRDHVPDKWDGGYQDTAYFLEYLERERFGCGFVRRVNEKLRLHKYHEETFWLHLTGMTVGQLFKEYVEHLKSENSKKGQEGDRGDKSDKGDKTDKSNTE</sequence>
<feature type="region of interest" description="Disordered" evidence="1">
    <location>
        <begin position="1"/>
        <end position="51"/>
    </location>
</feature>
<proteinExistence type="predicted"/>
<evidence type="ECO:0000313" key="2">
    <source>
        <dbReference type="EMBL" id="KAG5982766.1"/>
    </source>
</evidence>
<evidence type="ECO:0000256" key="1">
    <source>
        <dbReference type="SAM" id="MobiDB-lite"/>
    </source>
</evidence>
<feature type="compositionally biased region" description="Basic and acidic residues" evidence="1">
    <location>
        <begin position="31"/>
        <end position="45"/>
    </location>
</feature>
<dbReference type="OrthoDB" id="891726at2759"/>
<dbReference type="PANTHER" id="PTHR33321:SF12">
    <property type="entry name" value="PLANT BASIC SECRETORY PROTEIN (BSP) FAMILY PROTEIN"/>
    <property type="match status" value="1"/>
</dbReference>
<keyword evidence="3" id="KW-1185">Reference proteome</keyword>
<dbReference type="PANTHER" id="PTHR33321">
    <property type="match status" value="1"/>
</dbReference>
<feature type="region of interest" description="Disordered" evidence="1">
    <location>
        <begin position="267"/>
        <end position="294"/>
    </location>
</feature>
<accession>A0A9P7N3D9</accession>
<protein>
    <recommendedName>
        <fullName evidence="4">Pathogenesis-related protein NtPRp27</fullName>
    </recommendedName>
</protein>